<evidence type="ECO:0000313" key="3">
    <source>
        <dbReference type="Proteomes" id="UP000008549"/>
    </source>
</evidence>
<dbReference type="STRING" id="6238.A8XK37"/>
<dbReference type="GO" id="GO:0005634">
    <property type="term" value="C:nucleus"/>
    <property type="evidence" value="ECO:0000318"/>
    <property type="project" value="GO_Central"/>
</dbReference>
<keyword evidence="3" id="KW-1185">Reference proteome</keyword>
<evidence type="ECO:0000259" key="1">
    <source>
        <dbReference type="PROSITE" id="PS51194"/>
    </source>
</evidence>
<name>A8XK37_CAEBR</name>
<dbReference type="Pfam" id="PF23051">
    <property type="entry name" value="DUF7040"/>
    <property type="match status" value="1"/>
</dbReference>
<dbReference type="GO" id="GO:0003724">
    <property type="term" value="F:RNA helicase activity"/>
    <property type="evidence" value="ECO:0000318"/>
    <property type="project" value="GO_Central"/>
</dbReference>
<dbReference type="InterPro" id="IPR055467">
    <property type="entry name" value="DUF7039"/>
</dbReference>
<dbReference type="SUPFAM" id="SSF52540">
    <property type="entry name" value="P-loop containing nucleoside triphosphate hydrolases"/>
    <property type="match status" value="1"/>
</dbReference>
<protein>
    <submittedName>
        <fullName evidence="2">Protein CBG14516</fullName>
    </submittedName>
</protein>
<dbReference type="eggNOG" id="KOG0334">
    <property type="taxonomic scope" value="Eukaryota"/>
</dbReference>
<dbReference type="GO" id="GO:0003729">
    <property type="term" value="F:mRNA binding"/>
    <property type="evidence" value="ECO:0000318"/>
    <property type="project" value="GO_Central"/>
</dbReference>
<dbReference type="GO" id="GO:0030154">
    <property type="term" value="P:cell differentiation"/>
    <property type="evidence" value="ECO:0000318"/>
    <property type="project" value="GO_Central"/>
</dbReference>
<proteinExistence type="predicted"/>
<reference evidence="2 3" key="2">
    <citation type="journal article" date="2011" name="PLoS Genet.">
        <title>Caenorhabditis briggsae recombinant inbred line genotypes reveal inter-strain incompatibility and the evolution of recombination.</title>
        <authorList>
            <person name="Ross J.A."/>
            <person name="Koboldt D.C."/>
            <person name="Staisch J.E."/>
            <person name="Chamberlin H.M."/>
            <person name="Gupta B.P."/>
            <person name="Miller R.D."/>
            <person name="Baird S.E."/>
            <person name="Haag E.S."/>
        </authorList>
    </citation>
    <scope>NUCLEOTIDE SEQUENCE [LARGE SCALE GENOMIC DNA]</scope>
    <source>
        <strain evidence="2 3">AF16</strain>
    </source>
</reference>
<sequence length="651" mass="74736">MSNCCDDRSEHPRISSDSSLDNRIRTISALKKGALKILVTTDELFHCIGVVDLERVVNFDLPDGSPDTGAETFIRRSRLTGRMQKGVCHSFVNPGFDDDVRLVPKLIELVKSVGNPDDLPKIPDFMSDLAKKTYGRSSFESTGSEFWVENDVVFVKTYVIIPNDLQLSKNMAKRFRSRVWSPFLKYLNDPKENFVDYFAGGVVGLFKAKYNPNGTTLFEVVEVYKEKVPSMSTGFVRCTPWTLEYVGRNMEATCLHDSKHTLVYEYSSFKTDRCQIWVENGVVYVKTYATTPNVLQLPKDMAKRFRYRVWSPFLKYLNDPEDKFIDYFSGGLVGLIKAKYSPNGTTLFEVVDVYKKEVPVMGTGFVRCTPWTVEFIGRNLRATCLRDRENSLATNQLATVSDQDRQIGICFVADYINIAGYGQNKAPGVQSHCSYIFNRNLGVIRWIHKNPSFTDHPVGHVKNGEKPKEEIQDVSQSKFRLGKWVVFSAIEKQLKKEEVRKPGIHRITARKVEETSDQKKTRTTDGILEIEASFLFDHKELEDPENQNMGWVQRKPLLSKTAHFWDFDLGRVEIYPDVSKVILENIETHRMNLSETDRTKLKEEAIVVVVDARVHRNWMVNFKNYPEAGVFTTHRVKNIFYLDGGRCIFKQ</sequence>
<dbReference type="InterPro" id="IPR055466">
    <property type="entry name" value="DUF7038"/>
</dbReference>
<dbReference type="InterPro" id="IPR027417">
    <property type="entry name" value="P-loop_NTPase"/>
</dbReference>
<dbReference type="CTD" id="8586570"/>
<dbReference type="Proteomes" id="UP000008549">
    <property type="component" value="Unassembled WGS sequence"/>
</dbReference>
<reference evidence="2 3" key="1">
    <citation type="journal article" date="2003" name="PLoS Biol.">
        <title>The genome sequence of Caenorhabditis briggsae: a platform for comparative genomics.</title>
        <authorList>
            <person name="Stein L.D."/>
            <person name="Bao Z."/>
            <person name="Blasiar D."/>
            <person name="Blumenthal T."/>
            <person name="Brent M.R."/>
            <person name="Chen N."/>
            <person name="Chinwalla A."/>
            <person name="Clarke L."/>
            <person name="Clee C."/>
            <person name="Coghlan A."/>
            <person name="Coulson A."/>
            <person name="D'Eustachio P."/>
            <person name="Fitch D.H."/>
            <person name="Fulton L.A."/>
            <person name="Fulton R.E."/>
            <person name="Griffiths-Jones S."/>
            <person name="Harris T.W."/>
            <person name="Hillier L.W."/>
            <person name="Kamath R."/>
            <person name="Kuwabara P.E."/>
            <person name="Mardis E.R."/>
            <person name="Marra M.A."/>
            <person name="Miner T.L."/>
            <person name="Minx P."/>
            <person name="Mullikin J.C."/>
            <person name="Plumb R.W."/>
            <person name="Rogers J."/>
            <person name="Schein J.E."/>
            <person name="Sohrmann M."/>
            <person name="Spieth J."/>
            <person name="Stajich J.E."/>
            <person name="Wei C."/>
            <person name="Willey D."/>
            <person name="Wilson R.K."/>
            <person name="Durbin R."/>
            <person name="Waterston R.H."/>
        </authorList>
    </citation>
    <scope>NUCLEOTIDE SEQUENCE [LARGE SCALE GENOMIC DNA]</scope>
    <source>
        <strain evidence="2 3">AF16</strain>
    </source>
</reference>
<dbReference type="GO" id="GO:0043186">
    <property type="term" value="C:P granule"/>
    <property type="evidence" value="ECO:0000318"/>
    <property type="project" value="GO_Central"/>
</dbReference>
<dbReference type="RefSeq" id="XP_002644574.1">
    <property type="nucleotide sequence ID" value="XM_002644528.1"/>
</dbReference>
<dbReference type="InParanoid" id="A8XK37"/>
<dbReference type="InterPro" id="IPR055468">
    <property type="entry name" value="DUF7040"/>
</dbReference>
<dbReference type="Pfam" id="PF23049">
    <property type="entry name" value="DUF7039"/>
    <property type="match status" value="1"/>
</dbReference>
<gene>
    <name evidence="2" type="ORF">CBG14516</name>
    <name evidence="2" type="ORF">CBG_14516</name>
</gene>
<dbReference type="HOGENOM" id="CLU_421051_0_0_1"/>
<dbReference type="AlphaFoldDB" id="A8XK37"/>
<dbReference type="PROSITE" id="PS51194">
    <property type="entry name" value="HELICASE_CTER"/>
    <property type="match status" value="1"/>
</dbReference>
<evidence type="ECO:0000313" key="2">
    <source>
        <dbReference type="EMBL" id="CAP33013.1"/>
    </source>
</evidence>
<dbReference type="KEGG" id="cbr:CBG_14516"/>
<dbReference type="GO" id="GO:0010629">
    <property type="term" value="P:negative regulation of gene expression"/>
    <property type="evidence" value="ECO:0000318"/>
    <property type="project" value="GO_Central"/>
</dbReference>
<organism evidence="2 3">
    <name type="scientific">Caenorhabditis briggsae</name>
    <dbReference type="NCBI Taxonomy" id="6238"/>
    <lineage>
        <taxon>Eukaryota</taxon>
        <taxon>Metazoa</taxon>
        <taxon>Ecdysozoa</taxon>
        <taxon>Nematoda</taxon>
        <taxon>Chromadorea</taxon>
        <taxon>Rhabditida</taxon>
        <taxon>Rhabditina</taxon>
        <taxon>Rhabditomorpha</taxon>
        <taxon>Rhabditoidea</taxon>
        <taxon>Rhabditidae</taxon>
        <taxon>Peloderinae</taxon>
        <taxon>Caenorhabditis</taxon>
    </lineage>
</organism>
<dbReference type="GO" id="GO:0007276">
    <property type="term" value="P:gamete generation"/>
    <property type="evidence" value="ECO:0000318"/>
    <property type="project" value="GO_Central"/>
</dbReference>
<dbReference type="InterPro" id="IPR001650">
    <property type="entry name" value="Helicase_C-like"/>
</dbReference>
<dbReference type="EMBL" id="HE600983">
    <property type="protein sequence ID" value="CAP33013.1"/>
    <property type="molecule type" value="Genomic_DNA"/>
</dbReference>
<dbReference type="GeneID" id="8586570"/>
<accession>A8XK37</accession>
<dbReference type="Gene3D" id="3.40.50.300">
    <property type="entry name" value="P-loop containing nucleotide triphosphate hydrolases"/>
    <property type="match status" value="1"/>
</dbReference>
<dbReference type="Pfam" id="PF23047">
    <property type="entry name" value="DUF7038"/>
    <property type="match status" value="2"/>
</dbReference>
<feature type="domain" description="Helicase C-terminal" evidence="1">
    <location>
        <begin position="1"/>
        <end position="130"/>
    </location>
</feature>